<dbReference type="SMART" id="SM00138">
    <property type="entry name" value="MeTrc"/>
    <property type="match status" value="1"/>
</dbReference>
<dbReference type="PANTHER" id="PTHR24422:SF8">
    <property type="entry name" value="CHEMOTAXIS PROTEIN"/>
    <property type="match status" value="1"/>
</dbReference>
<dbReference type="PANTHER" id="PTHR24422">
    <property type="entry name" value="CHEMOTAXIS PROTEIN METHYLTRANSFERASE"/>
    <property type="match status" value="1"/>
</dbReference>
<dbReference type="Proteomes" id="UP000050425">
    <property type="component" value="Unassembled WGS sequence"/>
</dbReference>
<dbReference type="InterPro" id="IPR000780">
    <property type="entry name" value="CheR_MeTrfase"/>
</dbReference>
<dbReference type="PROSITE" id="PS50123">
    <property type="entry name" value="CHER"/>
    <property type="match status" value="1"/>
</dbReference>
<evidence type="ECO:0000313" key="3">
    <source>
        <dbReference type="Proteomes" id="UP000050425"/>
    </source>
</evidence>
<dbReference type="Pfam" id="PF03705">
    <property type="entry name" value="CheR_N"/>
    <property type="match status" value="1"/>
</dbReference>
<comment type="caution">
    <text evidence="2">The sequence shown here is derived from an EMBL/GenBank/DDBJ whole genome shotgun (WGS) entry which is preliminary data.</text>
</comment>
<feature type="domain" description="CheR-type methyltransferase" evidence="1">
    <location>
        <begin position="30"/>
        <end position="271"/>
    </location>
</feature>
<dbReference type="PRINTS" id="PR00996">
    <property type="entry name" value="CHERMTFRASE"/>
</dbReference>
<keyword evidence="2" id="KW-0489">Methyltransferase</keyword>
<dbReference type="AlphaFoldDB" id="A0A0P9J124"/>
<evidence type="ECO:0000259" key="1">
    <source>
        <dbReference type="PROSITE" id="PS50123"/>
    </source>
</evidence>
<gene>
    <name evidence="2" type="ORF">ALO88_03137</name>
</gene>
<sequence length="293" mass="33661">MFSFSMLLSRMLPMTVTDVTMHLDRSVEIELRLLIEAIYLQYSYDFRDYSGASIKRRVIHALRQFDCATISALQERVLHDPAAFMQLLQILTIPVSEMFRDPSHFLAIRKEVVPVLRTYPSIKVWIAGCSTGEEVYSTAILLREEGLLERTIIYATDINPSSLAKAKQGIFSMDNLRAYTENYRNSGGQRNFADYYTSAYDYAIFDKTLCENVTFADHSLATDSVFSETQLVSCRNVLIYFNKKLQDRAFGLFHDSLCHRGFLALGSKETVDFSAYGDAFETLVKPERIYRKR</sequence>
<dbReference type="Gene3D" id="3.40.50.150">
    <property type="entry name" value="Vaccinia Virus protein VP39"/>
    <property type="match status" value="1"/>
</dbReference>
<dbReference type="InterPro" id="IPR029063">
    <property type="entry name" value="SAM-dependent_MTases_sf"/>
</dbReference>
<accession>A0A0P9J124</accession>
<dbReference type="InterPro" id="IPR022641">
    <property type="entry name" value="CheR_N"/>
</dbReference>
<name>A0A0P9J124_9PSED</name>
<protein>
    <submittedName>
        <fullName evidence="2">Chemotaxis protein methyltransferase CheR</fullName>
    </submittedName>
</protein>
<organism evidence="2 3">
    <name type="scientific">Pseudomonas syringae pv. antirrhini</name>
    <dbReference type="NCBI Taxonomy" id="251702"/>
    <lineage>
        <taxon>Bacteria</taxon>
        <taxon>Pseudomonadati</taxon>
        <taxon>Pseudomonadota</taxon>
        <taxon>Gammaproteobacteria</taxon>
        <taxon>Pseudomonadales</taxon>
        <taxon>Pseudomonadaceae</taxon>
        <taxon>Pseudomonas</taxon>
    </lineage>
</organism>
<proteinExistence type="predicted"/>
<dbReference type="InterPro" id="IPR022642">
    <property type="entry name" value="CheR_C"/>
</dbReference>
<keyword evidence="2" id="KW-0808">Transferase</keyword>
<dbReference type="PATRIC" id="fig|251702.3.peg.4115"/>
<dbReference type="Pfam" id="PF01739">
    <property type="entry name" value="CheR"/>
    <property type="match status" value="1"/>
</dbReference>
<dbReference type="GO" id="GO:0008757">
    <property type="term" value="F:S-adenosylmethionine-dependent methyltransferase activity"/>
    <property type="evidence" value="ECO:0007669"/>
    <property type="project" value="InterPro"/>
</dbReference>
<evidence type="ECO:0000313" key="2">
    <source>
        <dbReference type="EMBL" id="KPW43261.1"/>
    </source>
</evidence>
<dbReference type="EMBL" id="LJPT01000179">
    <property type="protein sequence ID" value="KPW43261.1"/>
    <property type="molecule type" value="Genomic_DNA"/>
</dbReference>
<dbReference type="InterPro" id="IPR050903">
    <property type="entry name" value="Bact_Chemotaxis_MeTrfase"/>
</dbReference>
<dbReference type="GO" id="GO:0032259">
    <property type="term" value="P:methylation"/>
    <property type="evidence" value="ECO:0007669"/>
    <property type="project" value="UniProtKB-KW"/>
</dbReference>
<reference evidence="2 3" key="1">
    <citation type="submission" date="2015-09" db="EMBL/GenBank/DDBJ databases">
        <title>Genome announcement of multiple Pseudomonas syringae strains.</title>
        <authorList>
            <person name="Thakur S."/>
            <person name="Wang P.W."/>
            <person name="Gong Y."/>
            <person name="Weir B.S."/>
            <person name="Guttman D.S."/>
        </authorList>
    </citation>
    <scope>NUCLEOTIDE SEQUENCE [LARGE SCALE GENOMIC DNA]</scope>
    <source>
        <strain evidence="2 3">ICMP4303</strain>
    </source>
</reference>
<dbReference type="SUPFAM" id="SSF53335">
    <property type="entry name" value="S-adenosyl-L-methionine-dependent methyltransferases"/>
    <property type="match status" value="1"/>
</dbReference>